<feature type="compositionally biased region" description="Polar residues" evidence="1">
    <location>
        <begin position="599"/>
        <end position="613"/>
    </location>
</feature>
<protein>
    <submittedName>
        <fullName evidence="2">Uncharacterized protein</fullName>
    </submittedName>
</protein>
<sequence>MGSDKAKPAYCEDVDDSSGEALRKSRRSAAVKPKVSYQDDGGRDRDRDREKRRSTKHRSSKSQGDAQYAAEQSTSAAQHVEIMTKDMKLERRKSSSSSTKSPRKVNRPPSAHENRGFAKSAIPSSSRVDPSHFGIAAVPQTIPLRPRAHTSQTYPRPQSFHAAQTPSGNRGPPLSNSAYYQQQIITPSYPPPSPGSSYMNYADPQYNTPRQITAPPQSQYSSYQYPTQQQYPPPQYTMSAQPQYHMPSAQGQSDYFAPKATSRPLSARFGGVDIPRSQTAFEPAARTSSAFGNRDTRSPRVYSDYDTGYYDDGYTSAADGATIRKTERRNSIRVPASTSTMSKAEADSRAMPPPRRPSILRRTSVYNSDPISDPGAGVEYFERDVRPEYREEPRPRRPSVNRHSVSYDLGNVRIEAANSGRRRQSSYEQPSSAGASDAYEPKSTYESKLQQAAQYQGAPAGASYEAKLNSAASYQDDVGGGPTIPLTAEVLRRQQRKQGGSSRSTKSSASRDESDYKKSATTRTTRSGSGDNDENVTLKVTGQTRVMVGGMQIDCADGGEISIQRQKSLRNGSERSNSEYGGGRIEDRQSRVSRPSGRSRMSSHSGESWTRTPQYPKDYRDGNYI</sequence>
<feature type="compositionally biased region" description="Polar residues" evidence="1">
    <location>
        <begin position="149"/>
        <end position="186"/>
    </location>
</feature>
<dbReference type="EMBL" id="JAFJYH010000074">
    <property type="protein sequence ID" value="KAG4420955.1"/>
    <property type="molecule type" value="Genomic_DNA"/>
</dbReference>
<feature type="compositionally biased region" description="Low complexity" evidence="1">
    <location>
        <begin position="521"/>
        <end position="530"/>
    </location>
</feature>
<evidence type="ECO:0000313" key="3">
    <source>
        <dbReference type="Proteomes" id="UP000664132"/>
    </source>
</evidence>
<evidence type="ECO:0000313" key="2">
    <source>
        <dbReference type="EMBL" id="KAG4420955.1"/>
    </source>
</evidence>
<dbReference type="OrthoDB" id="4898142at2759"/>
<feature type="compositionally biased region" description="Basic and acidic residues" evidence="1">
    <location>
        <begin position="509"/>
        <end position="518"/>
    </location>
</feature>
<feature type="compositionally biased region" description="Basic and acidic residues" evidence="1">
    <location>
        <begin position="82"/>
        <end position="93"/>
    </location>
</feature>
<feature type="region of interest" description="Disordered" evidence="1">
    <location>
        <begin position="415"/>
        <end position="451"/>
    </location>
</feature>
<feature type="region of interest" description="Disordered" evidence="1">
    <location>
        <begin position="493"/>
        <end position="538"/>
    </location>
</feature>
<reference evidence="2" key="1">
    <citation type="submission" date="2021-02" db="EMBL/GenBank/DDBJ databases">
        <title>Genome sequence Cadophora malorum strain M34.</title>
        <authorList>
            <person name="Stefanovic E."/>
            <person name="Vu D."/>
            <person name="Scully C."/>
            <person name="Dijksterhuis J."/>
            <person name="Roader J."/>
            <person name="Houbraken J."/>
        </authorList>
    </citation>
    <scope>NUCLEOTIDE SEQUENCE</scope>
    <source>
        <strain evidence="2">M34</strain>
    </source>
</reference>
<accession>A0A8H7W8D0</accession>
<feature type="region of interest" description="Disordered" evidence="1">
    <location>
        <begin position="1"/>
        <end position="230"/>
    </location>
</feature>
<evidence type="ECO:0000256" key="1">
    <source>
        <dbReference type="SAM" id="MobiDB-lite"/>
    </source>
</evidence>
<feature type="compositionally biased region" description="Basic and acidic residues" evidence="1">
    <location>
        <begin position="40"/>
        <end position="51"/>
    </location>
</feature>
<feature type="region of interest" description="Disordered" evidence="1">
    <location>
        <begin position="564"/>
        <end position="625"/>
    </location>
</feature>
<feature type="compositionally biased region" description="Low complexity" evidence="1">
    <location>
        <begin position="497"/>
        <end position="508"/>
    </location>
</feature>
<feature type="compositionally biased region" description="Low complexity" evidence="1">
    <location>
        <begin position="215"/>
        <end position="230"/>
    </location>
</feature>
<keyword evidence="3" id="KW-1185">Reference proteome</keyword>
<organism evidence="2 3">
    <name type="scientific">Cadophora malorum</name>
    <dbReference type="NCBI Taxonomy" id="108018"/>
    <lineage>
        <taxon>Eukaryota</taxon>
        <taxon>Fungi</taxon>
        <taxon>Dikarya</taxon>
        <taxon>Ascomycota</taxon>
        <taxon>Pezizomycotina</taxon>
        <taxon>Leotiomycetes</taxon>
        <taxon>Helotiales</taxon>
        <taxon>Ploettnerulaceae</taxon>
        <taxon>Cadophora</taxon>
    </lineage>
</organism>
<dbReference type="Proteomes" id="UP000664132">
    <property type="component" value="Unassembled WGS sequence"/>
</dbReference>
<dbReference type="AlphaFoldDB" id="A0A8H7W8D0"/>
<feature type="region of interest" description="Disordered" evidence="1">
    <location>
        <begin position="330"/>
        <end position="384"/>
    </location>
</feature>
<proteinExistence type="predicted"/>
<name>A0A8H7W8D0_9HELO</name>
<comment type="caution">
    <text evidence="2">The sequence shown here is derived from an EMBL/GenBank/DDBJ whole genome shotgun (WGS) entry which is preliminary data.</text>
</comment>
<gene>
    <name evidence="2" type="ORF">IFR04_005932</name>
</gene>